<dbReference type="Proteomes" id="UP000626092">
    <property type="component" value="Unassembled WGS sequence"/>
</dbReference>
<proteinExistence type="predicted"/>
<accession>A0A834LSU3</accession>
<dbReference type="GO" id="GO:0005886">
    <property type="term" value="C:plasma membrane"/>
    <property type="evidence" value="ECO:0007669"/>
    <property type="project" value="TreeGrafter"/>
</dbReference>
<dbReference type="PROSITE" id="PS50297">
    <property type="entry name" value="ANK_REP_REGION"/>
    <property type="match status" value="1"/>
</dbReference>
<dbReference type="PROSITE" id="PS50088">
    <property type="entry name" value="ANK_REPEAT"/>
    <property type="match status" value="1"/>
</dbReference>
<dbReference type="EMBL" id="WJXA01000004">
    <property type="protein sequence ID" value="KAF7146788.1"/>
    <property type="molecule type" value="Genomic_DNA"/>
</dbReference>
<dbReference type="InterPro" id="IPR036770">
    <property type="entry name" value="Ankyrin_rpt-contain_sf"/>
</dbReference>
<protein>
    <submittedName>
        <fullName evidence="4">Uncharacterized protein</fullName>
    </submittedName>
</protein>
<evidence type="ECO:0000256" key="2">
    <source>
        <dbReference type="ARBA" id="ARBA00023043"/>
    </source>
</evidence>
<evidence type="ECO:0000256" key="1">
    <source>
        <dbReference type="ARBA" id="ARBA00022737"/>
    </source>
</evidence>
<dbReference type="InterPro" id="IPR002110">
    <property type="entry name" value="Ankyrin_rpt"/>
</dbReference>
<gene>
    <name evidence="4" type="ORF">RHSIM_Rhsim04G0191500</name>
</gene>
<feature type="repeat" description="ANK" evidence="3">
    <location>
        <begin position="65"/>
        <end position="97"/>
    </location>
</feature>
<dbReference type="PANTHER" id="PTHR24186">
    <property type="entry name" value="PROTEIN PHOSPHATASE 1 REGULATORY SUBUNIT"/>
    <property type="match status" value="1"/>
</dbReference>
<evidence type="ECO:0000256" key="3">
    <source>
        <dbReference type="PROSITE-ProRule" id="PRU00023"/>
    </source>
</evidence>
<keyword evidence="1" id="KW-0677">Repeat</keyword>
<name>A0A834LSU3_RHOSS</name>
<dbReference type="SUPFAM" id="SSF48403">
    <property type="entry name" value="Ankyrin repeat"/>
    <property type="match status" value="1"/>
</dbReference>
<evidence type="ECO:0000313" key="4">
    <source>
        <dbReference type="EMBL" id="KAF7146788.1"/>
    </source>
</evidence>
<reference evidence="4" key="1">
    <citation type="submission" date="2019-11" db="EMBL/GenBank/DDBJ databases">
        <authorList>
            <person name="Liu Y."/>
            <person name="Hou J."/>
            <person name="Li T.-Q."/>
            <person name="Guan C.-H."/>
            <person name="Wu X."/>
            <person name="Wu H.-Z."/>
            <person name="Ling F."/>
            <person name="Zhang R."/>
            <person name="Shi X.-G."/>
            <person name="Ren J.-P."/>
            <person name="Chen E.-F."/>
            <person name="Sun J.-M."/>
        </authorList>
    </citation>
    <scope>NUCLEOTIDE SEQUENCE</scope>
    <source>
        <strain evidence="4">Adult_tree_wgs_1</strain>
        <tissue evidence="4">Leaves</tissue>
    </source>
</reference>
<keyword evidence="2 3" id="KW-0040">ANK repeat</keyword>
<dbReference type="OrthoDB" id="1847170at2759"/>
<organism evidence="4 5">
    <name type="scientific">Rhododendron simsii</name>
    <name type="common">Sims's rhododendron</name>
    <dbReference type="NCBI Taxonomy" id="118357"/>
    <lineage>
        <taxon>Eukaryota</taxon>
        <taxon>Viridiplantae</taxon>
        <taxon>Streptophyta</taxon>
        <taxon>Embryophyta</taxon>
        <taxon>Tracheophyta</taxon>
        <taxon>Spermatophyta</taxon>
        <taxon>Magnoliopsida</taxon>
        <taxon>eudicotyledons</taxon>
        <taxon>Gunneridae</taxon>
        <taxon>Pentapetalae</taxon>
        <taxon>asterids</taxon>
        <taxon>Ericales</taxon>
        <taxon>Ericaceae</taxon>
        <taxon>Ericoideae</taxon>
        <taxon>Rhodoreae</taxon>
        <taxon>Rhododendron</taxon>
    </lineage>
</organism>
<keyword evidence="5" id="KW-1185">Reference proteome</keyword>
<dbReference type="Gene3D" id="1.25.40.20">
    <property type="entry name" value="Ankyrin repeat-containing domain"/>
    <property type="match status" value="2"/>
</dbReference>
<dbReference type="PANTHER" id="PTHR24186:SF50">
    <property type="entry name" value="ANKYRIN REPEAT-CONTAINING PROTEIN ITN1-LIKE ISOFORM X1"/>
    <property type="match status" value="1"/>
</dbReference>
<dbReference type="Pfam" id="PF12796">
    <property type="entry name" value="Ank_2"/>
    <property type="match status" value="4"/>
</dbReference>
<dbReference type="SMART" id="SM00248">
    <property type="entry name" value="ANK"/>
    <property type="match status" value="8"/>
</dbReference>
<comment type="caution">
    <text evidence="4">The sequence shown here is derived from an EMBL/GenBank/DDBJ whole genome shotgun (WGS) entry which is preliminary data.</text>
</comment>
<dbReference type="AlphaFoldDB" id="A0A834LSU3"/>
<evidence type="ECO:0000313" key="5">
    <source>
        <dbReference type="Proteomes" id="UP000626092"/>
    </source>
</evidence>
<sequence>MDRNLYNAASEGKVDVLRQQFDQLEIQATANRNTALHVAAQFGQLQCVAAILEACPSLLRRVNNRGETPLHMAAREGYSVVVKALIECAKKIEQELESGWSGEAKKMLRATNADGDTALHMAVRNCHFKEEKVKYLEVVRLLTGGDPEFEHPANNAEETPLYLAAEQGSVDGVVMLLETCTSPTYGGPGGRTALHAATLKDSTGQSTKKLLEWKKDLIKQADGYGWTPLHYAACNESGEGVKELLAMDGSVAYITTTNKDGLETALHIAAAHGRIGAMEELLSCNPDCWEMVNSKGQNVLHIAVEMNRESVIKFILDKSWVRQLINQKENDGNTPLHLIMASDLDYDYLCHLWEHDRADREAFNGKNKRPIYRKT</sequence>